<dbReference type="EMBL" id="CP046276">
    <property type="protein sequence ID" value="QGS52015.1"/>
    <property type="molecule type" value="Genomic_DNA"/>
</dbReference>
<name>A0A6I6CAS1_9MOLU</name>
<sequence length="458" mass="55273">MGNEFYLDRVNVEPLIEKISNGILNEYKGLIAIDGPKNSGKSFLIESVASTLFKKGYYHIAFNFDKFNKSENLLNDFLGFLILELKTISDLKIFETFLKEQNIKKIIKQKNKNYNDVYSYKFIFYKKIKESDQVSYELILEEILFEFNKLLKRFSLKVVLTIDNLYYLDLEELYEWQELLETLSLNLKNINMICSIDSEFLTKKSKEIIIEKNIFKQFYDIKKEIKTYDHNNEMIKNFIKEKNIYDLSLIKKIDKELTVFAQVIEKKYTFHVKTDDKKNYYQEICFMFWILKFYKIKNYENFDLLYDYFKVWTDIKRGNKTLEITKYQNFNKIIINLREEDYQFTANIREAEVIDIIQKGLKAKIPVLFAFYNNDSINILNEYFLFFFFNANIVSIDNFYKTKKALCYRIDEKSLNSAVYEVFKKLRIREIEELENNYQKNTFDNEMYLIIKSILEII</sequence>
<protein>
    <submittedName>
        <fullName evidence="1">ATP-binding protein</fullName>
    </submittedName>
</protein>
<keyword evidence="2" id="KW-1185">Reference proteome</keyword>
<dbReference type="GO" id="GO:0005524">
    <property type="term" value="F:ATP binding"/>
    <property type="evidence" value="ECO:0007669"/>
    <property type="project" value="UniProtKB-KW"/>
</dbReference>
<gene>
    <name evidence="1" type="ORF">STABA_v1c06540</name>
</gene>
<evidence type="ECO:0000313" key="2">
    <source>
        <dbReference type="Proteomes" id="UP000424468"/>
    </source>
</evidence>
<dbReference type="SUPFAM" id="SSF52540">
    <property type="entry name" value="P-loop containing nucleoside triphosphate hydrolases"/>
    <property type="match status" value="1"/>
</dbReference>
<keyword evidence="1" id="KW-0547">Nucleotide-binding</keyword>
<evidence type="ECO:0000313" key="1">
    <source>
        <dbReference type="EMBL" id="QGS52015.1"/>
    </source>
</evidence>
<dbReference type="InterPro" id="IPR027417">
    <property type="entry name" value="P-loop_NTPase"/>
</dbReference>
<organism evidence="1 2">
    <name type="scientific">Spiroplasma tabanidicola</name>
    <dbReference type="NCBI Taxonomy" id="324079"/>
    <lineage>
        <taxon>Bacteria</taxon>
        <taxon>Bacillati</taxon>
        <taxon>Mycoplasmatota</taxon>
        <taxon>Mollicutes</taxon>
        <taxon>Entomoplasmatales</taxon>
        <taxon>Spiroplasmataceae</taxon>
        <taxon>Spiroplasma</taxon>
    </lineage>
</organism>
<dbReference type="KEGG" id="stab:STABA_v1c06540"/>
<proteinExistence type="predicted"/>
<keyword evidence="1" id="KW-0067">ATP-binding</keyword>
<dbReference type="AlphaFoldDB" id="A0A6I6CAS1"/>
<accession>A0A6I6CAS1</accession>
<dbReference type="Proteomes" id="UP000424468">
    <property type="component" value="Chromosome"/>
</dbReference>
<reference evidence="1 2" key="1">
    <citation type="submission" date="2019-11" db="EMBL/GenBank/DDBJ databases">
        <title>Complete genome sequence of Spiroplasma tabanidicola TAUS-1 (DSM 22603).</title>
        <authorList>
            <person name="Huang C.-T."/>
            <person name="Lin Y.-C."/>
            <person name="Kuo C.-H."/>
        </authorList>
    </citation>
    <scope>NUCLEOTIDE SEQUENCE [LARGE SCALE GENOMIC DNA]</scope>
    <source>
        <strain evidence="1 2">TAUS-1</strain>
    </source>
</reference>